<dbReference type="EMBL" id="CP000850">
    <property type="protein sequence ID" value="ABW00526.1"/>
    <property type="molecule type" value="Genomic_DNA"/>
</dbReference>
<dbReference type="OrthoDB" id="3402386at2"/>
<dbReference type="AlphaFoldDB" id="A8M8K7"/>
<feature type="region of interest" description="Disordered" evidence="1">
    <location>
        <begin position="1"/>
        <end position="27"/>
    </location>
</feature>
<dbReference type="HOGENOM" id="CLU_151894_0_0_11"/>
<name>A8M8K7_SALAI</name>
<accession>A8M8K7</accession>
<dbReference type="KEGG" id="saq:Sare_4772"/>
<dbReference type="STRING" id="391037.Sare_4772"/>
<proteinExistence type="predicted"/>
<sequence length="128" mass="13793">MLGDERCADEASPLRRVRPGGRVDPRTSASAGLVLAALAEGLPVRRRTAVSCPTPDSDQPRALAGGGRVVSDGPEQLILTAHLRGRDGMCVGCRAWWSRLVPYPCWQVDWATSRQARTSVARFLGGVR</sequence>
<evidence type="ECO:0000313" key="2">
    <source>
        <dbReference type="EMBL" id="ABW00526.1"/>
    </source>
</evidence>
<dbReference type="eggNOG" id="ENOG503250H">
    <property type="taxonomic scope" value="Bacteria"/>
</dbReference>
<evidence type="ECO:0000256" key="1">
    <source>
        <dbReference type="SAM" id="MobiDB-lite"/>
    </source>
</evidence>
<feature type="region of interest" description="Disordered" evidence="1">
    <location>
        <begin position="49"/>
        <end position="68"/>
    </location>
</feature>
<protein>
    <submittedName>
        <fullName evidence="2">Uncharacterized protein</fullName>
    </submittedName>
</protein>
<reference evidence="2" key="1">
    <citation type="submission" date="2007-10" db="EMBL/GenBank/DDBJ databases">
        <title>Complete sequence of Salinispora arenicola CNS-205.</title>
        <authorList>
            <consortium name="US DOE Joint Genome Institute"/>
            <person name="Copeland A."/>
            <person name="Lucas S."/>
            <person name="Lapidus A."/>
            <person name="Barry K."/>
            <person name="Glavina del Rio T."/>
            <person name="Dalin E."/>
            <person name="Tice H."/>
            <person name="Pitluck S."/>
            <person name="Foster B."/>
            <person name="Schmutz J."/>
            <person name="Larimer F."/>
            <person name="Land M."/>
            <person name="Hauser L."/>
            <person name="Kyrpides N."/>
            <person name="Ivanova N."/>
            <person name="Jensen P.R."/>
            <person name="Moore B.S."/>
            <person name="Penn K."/>
            <person name="Jenkins C."/>
            <person name="Udwary D."/>
            <person name="Xiang L."/>
            <person name="Gontang E."/>
            <person name="Richardson P."/>
        </authorList>
    </citation>
    <scope>NUCLEOTIDE SEQUENCE [LARGE SCALE GENOMIC DNA]</scope>
    <source>
        <strain evidence="2">CNS-205</strain>
    </source>
</reference>
<organism evidence="2">
    <name type="scientific">Salinispora arenicola (strain CNS-205)</name>
    <dbReference type="NCBI Taxonomy" id="391037"/>
    <lineage>
        <taxon>Bacteria</taxon>
        <taxon>Bacillati</taxon>
        <taxon>Actinomycetota</taxon>
        <taxon>Actinomycetes</taxon>
        <taxon>Micromonosporales</taxon>
        <taxon>Micromonosporaceae</taxon>
        <taxon>Salinispora</taxon>
    </lineage>
</organism>
<gene>
    <name evidence="2" type="ordered locus">Sare_4772</name>
</gene>
<feature type="compositionally biased region" description="Basic and acidic residues" evidence="1">
    <location>
        <begin position="1"/>
        <end position="13"/>
    </location>
</feature>